<name>A0ABD0YWG4_9HEMI</name>
<evidence type="ECO:0000313" key="1">
    <source>
        <dbReference type="EMBL" id="KAL1123509.1"/>
    </source>
</evidence>
<dbReference type="Proteomes" id="UP001558652">
    <property type="component" value="Unassembled WGS sequence"/>
</dbReference>
<accession>A0ABD0YWG4</accession>
<keyword evidence="2" id="KW-1185">Reference proteome</keyword>
<evidence type="ECO:0000313" key="2">
    <source>
        <dbReference type="Proteomes" id="UP001558652"/>
    </source>
</evidence>
<proteinExistence type="predicted"/>
<reference evidence="1 2" key="1">
    <citation type="submission" date="2024-07" db="EMBL/GenBank/DDBJ databases">
        <title>Chromosome-level genome assembly of the water stick insect Ranatra chinensis (Heteroptera: Nepidae).</title>
        <authorList>
            <person name="Liu X."/>
        </authorList>
    </citation>
    <scope>NUCLEOTIDE SEQUENCE [LARGE SCALE GENOMIC DNA]</scope>
    <source>
        <strain evidence="1">Cailab_2021Rc</strain>
        <tissue evidence="1">Muscle</tissue>
    </source>
</reference>
<dbReference type="EMBL" id="JBFDAA010000012">
    <property type="protein sequence ID" value="KAL1123509.1"/>
    <property type="molecule type" value="Genomic_DNA"/>
</dbReference>
<comment type="caution">
    <text evidence="1">The sequence shown here is derived from an EMBL/GenBank/DDBJ whole genome shotgun (WGS) entry which is preliminary data.</text>
</comment>
<organism evidence="1 2">
    <name type="scientific">Ranatra chinensis</name>
    <dbReference type="NCBI Taxonomy" id="642074"/>
    <lineage>
        <taxon>Eukaryota</taxon>
        <taxon>Metazoa</taxon>
        <taxon>Ecdysozoa</taxon>
        <taxon>Arthropoda</taxon>
        <taxon>Hexapoda</taxon>
        <taxon>Insecta</taxon>
        <taxon>Pterygota</taxon>
        <taxon>Neoptera</taxon>
        <taxon>Paraneoptera</taxon>
        <taxon>Hemiptera</taxon>
        <taxon>Heteroptera</taxon>
        <taxon>Panheteroptera</taxon>
        <taxon>Nepomorpha</taxon>
        <taxon>Nepidae</taxon>
        <taxon>Ranatrinae</taxon>
        <taxon>Ranatra</taxon>
    </lineage>
</organism>
<protein>
    <submittedName>
        <fullName evidence="1">Uncharacterized protein</fullName>
    </submittedName>
</protein>
<gene>
    <name evidence="1" type="ORF">AAG570_002587</name>
</gene>
<sequence>MASKRRNMFHKNKTQETTEIVTKDHYFGLDAIFSLERLRTVVAQATEKYERTEINIPYGRGLVTAARCLQMAGTSRVPPPRGGSPPELPARAIVGSDCLSVSVGGRVHPLRRLGVTGTRLSSTARVTTAFEDLVRTDILPQKDGKLRVPISVVSRFFLELRVILVP</sequence>
<dbReference type="AlphaFoldDB" id="A0ABD0YWG4"/>